<organism evidence="1 2">
    <name type="scientific">Phytophthora megakarya</name>
    <dbReference type="NCBI Taxonomy" id="4795"/>
    <lineage>
        <taxon>Eukaryota</taxon>
        <taxon>Sar</taxon>
        <taxon>Stramenopiles</taxon>
        <taxon>Oomycota</taxon>
        <taxon>Peronosporomycetes</taxon>
        <taxon>Peronosporales</taxon>
        <taxon>Peronosporaceae</taxon>
        <taxon>Phytophthora</taxon>
    </lineage>
</organism>
<protein>
    <submittedName>
        <fullName evidence="1">Uncharacterized protein</fullName>
    </submittedName>
</protein>
<accession>A0A225W848</accession>
<proteinExistence type="predicted"/>
<keyword evidence="2" id="KW-1185">Reference proteome</keyword>
<sequence>MALFMPLAAQQLRSTSHAALVRWRKLRHEYEDEVAMRCNNNTDKIVKKSFDKRLLGVWCDFDWDVPDEFILTKIYKIITSVKNNSVSDIAASFKENVTIDMTEKEQGWQEFFTGNEGSRLKCKLLMESLQPRSLRDEVTTTVKY</sequence>
<name>A0A225W848_9STRA</name>
<comment type="caution">
    <text evidence="1">The sequence shown here is derived from an EMBL/GenBank/DDBJ whole genome shotgun (WGS) entry which is preliminary data.</text>
</comment>
<reference evidence="2" key="1">
    <citation type="submission" date="2017-03" db="EMBL/GenBank/DDBJ databases">
        <title>Phytopthora megakarya and P. palmivora, two closely related causual agents of cacao black pod achieved similar genome size and gene model numbers by different mechanisms.</title>
        <authorList>
            <person name="Ali S."/>
            <person name="Shao J."/>
            <person name="Larry D.J."/>
            <person name="Kronmiller B."/>
            <person name="Shen D."/>
            <person name="Strem M.D."/>
            <person name="Melnick R.L."/>
            <person name="Guiltinan M.J."/>
            <person name="Tyler B.M."/>
            <person name="Meinhardt L.W."/>
            <person name="Bailey B.A."/>
        </authorList>
    </citation>
    <scope>NUCLEOTIDE SEQUENCE [LARGE SCALE GENOMIC DNA]</scope>
    <source>
        <strain evidence="2">zdho120</strain>
    </source>
</reference>
<dbReference type="EMBL" id="NBNE01001649">
    <property type="protein sequence ID" value="OWZ13177.1"/>
    <property type="molecule type" value="Genomic_DNA"/>
</dbReference>
<evidence type="ECO:0000313" key="2">
    <source>
        <dbReference type="Proteomes" id="UP000198211"/>
    </source>
</evidence>
<evidence type="ECO:0000313" key="1">
    <source>
        <dbReference type="EMBL" id="OWZ13177.1"/>
    </source>
</evidence>
<dbReference type="Proteomes" id="UP000198211">
    <property type="component" value="Unassembled WGS sequence"/>
</dbReference>
<gene>
    <name evidence="1" type="ORF">PHMEG_00013548</name>
</gene>
<dbReference type="OrthoDB" id="120736at2759"/>
<dbReference type="AlphaFoldDB" id="A0A225W848"/>